<organism evidence="2">
    <name type="scientific">Leptosphaeria maculans (strain JN3 / isolate v23.1.3 / race Av1-4-5-6-7-8)</name>
    <name type="common">Blackleg fungus</name>
    <name type="synonym">Phoma lingam</name>
    <dbReference type="NCBI Taxonomy" id="985895"/>
    <lineage>
        <taxon>Eukaryota</taxon>
        <taxon>Fungi</taxon>
        <taxon>Dikarya</taxon>
        <taxon>Ascomycota</taxon>
        <taxon>Pezizomycotina</taxon>
        <taxon>Dothideomycetes</taxon>
        <taxon>Pleosporomycetidae</taxon>
        <taxon>Pleosporales</taxon>
        <taxon>Pleosporineae</taxon>
        <taxon>Leptosphaeriaceae</taxon>
        <taxon>Plenodomus</taxon>
        <taxon>Plenodomus lingam/Leptosphaeria maculans species complex</taxon>
    </lineage>
</organism>
<protein>
    <submittedName>
        <fullName evidence="1">Predicted protein</fullName>
    </submittedName>
</protein>
<proteinExistence type="predicted"/>
<gene>
    <name evidence="1" type="ORF">LEMA_P069260.1</name>
</gene>
<dbReference type="VEuPathDB" id="FungiDB:LEMA_P069260.1"/>
<dbReference type="HOGENOM" id="CLU_1661075_0_0_1"/>
<dbReference type="EMBL" id="FP929072">
    <property type="protein sequence ID" value="CBX91418.1"/>
    <property type="molecule type" value="Genomic_DNA"/>
</dbReference>
<evidence type="ECO:0000313" key="1">
    <source>
        <dbReference type="EMBL" id="CBX91418.1"/>
    </source>
</evidence>
<sequence length="159" mass="18334">MNDAHDFNALDVANSKRKTQQLTVNDFLSNNDALRQVTVDMAYKTLVKATPAINFLFKYMLCPFSEKTLGSDPAKMHRPLSAEFNREPQHPSRVDDTRLVINIQFILPEVIYLGYMQAVICDMVHTRNLTLQIRSSLDHFTLLSTRFPYILPPLHRELV</sequence>
<reference evidence="2" key="1">
    <citation type="journal article" date="2011" name="Nat. Commun.">
        <title>Effector diversification within compartments of the Leptosphaeria maculans genome affected by Repeat-Induced Point mutations.</title>
        <authorList>
            <person name="Rouxel T."/>
            <person name="Grandaubert J."/>
            <person name="Hane J.K."/>
            <person name="Hoede C."/>
            <person name="van de Wouw A.P."/>
            <person name="Couloux A."/>
            <person name="Dominguez V."/>
            <person name="Anthouard V."/>
            <person name="Bally P."/>
            <person name="Bourras S."/>
            <person name="Cozijnsen A.J."/>
            <person name="Ciuffetti L.M."/>
            <person name="Degrave A."/>
            <person name="Dilmaghani A."/>
            <person name="Duret L."/>
            <person name="Fudal I."/>
            <person name="Goodwin S.B."/>
            <person name="Gout L."/>
            <person name="Glaser N."/>
            <person name="Linglin J."/>
            <person name="Kema G.H.J."/>
            <person name="Lapalu N."/>
            <person name="Lawrence C.B."/>
            <person name="May K."/>
            <person name="Meyer M."/>
            <person name="Ollivier B."/>
            <person name="Poulain J."/>
            <person name="Schoch C.L."/>
            <person name="Simon A."/>
            <person name="Spatafora J.W."/>
            <person name="Stachowiak A."/>
            <person name="Turgeon B.G."/>
            <person name="Tyler B.M."/>
            <person name="Vincent D."/>
            <person name="Weissenbach J."/>
            <person name="Amselem J."/>
            <person name="Quesneville H."/>
            <person name="Oliver R.P."/>
            <person name="Wincker P."/>
            <person name="Balesdent M.-H."/>
            <person name="Howlett B.J."/>
        </authorList>
    </citation>
    <scope>NUCLEOTIDE SEQUENCE [LARGE SCALE GENOMIC DNA]</scope>
    <source>
        <strain evidence="2">JN3 / isolate v23.1.3 / race Av1-4-5-6-7-8</strain>
    </source>
</reference>
<dbReference type="Proteomes" id="UP000002668">
    <property type="component" value="Genome"/>
</dbReference>
<dbReference type="InParanoid" id="E4ZJY3"/>
<accession>E4ZJY3</accession>
<name>E4ZJY3_LEPMJ</name>
<evidence type="ECO:0000313" key="2">
    <source>
        <dbReference type="Proteomes" id="UP000002668"/>
    </source>
</evidence>
<keyword evidence="2" id="KW-1185">Reference proteome</keyword>
<dbReference type="AlphaFoldDB" id="E4ZJY3"/>